<organism evidence="1 2">
    <name type="scientific">Cladorrhinum samala</name>
    <dbReference type="NCBI Taxonomy" id="585594"/>
    <lineage>
        <taxon>Eukaryota</taxon>
        <taxon>Fungi</taxon>
        <taxon>Dikarya</taxon>
        <taxon>Ascomycota</taxon>
        <taxon>Pezizomycotina</taxon>
        <taxon>Sordariomycetes</taxon>
        <taxon>Sordariomycetidae</taxon>
        <taxon>Sordariales</taxon>
        <taxon>Podosporaceae</taxon>
        <taxon>Cladorrhinum</taxon>
    </lineage>
</organism>
<dbReference type="Proteomes" id="UP001321749">
    <property type="component" value="Unassembled WGS sequence"/>
</dbReference>
<dbReference type="EMBL" id="MU864934">
    <property type="protein sequence ID" value="KAK4466145.1"/>
    <property type="molecule type" value="Genomic_DNA"/>
</dbReference>
<sequence length="193" mass="21339">MMIPPNVPHPYTPTGKKQMTLMNPSRSSALFTVLHTDGKISIHRGPSPSGSEIGRVSFNTYSGGKADLFLNNQTYHFSKAFSSFTGLGTQLGWEIRKLPPGMASGTSGMAWYLFDNTNQQPEEIAKFTVTANIYKKMMEGELTVLKQGGMSPQQFDEVFATLVAEVERDRKKQGKYSCIGETLIWLNCLTCLG</sequence>
<comment type="caution">
    <text evidence="1">The sequence shown here is derived from an EMBL/GenBank/DDBJ whole genome shotgun (WGS) entry which is preliminary data.</text>
</comment>
<name>A0AAV9I1S8_9PEZI</name>
<protein>
    <submittedName>
        <fullName evidence="1">Uncharacterized protein</fullName>
    </submittedName>
</protein>
<gene>
    <name evidence="1" type="ORF">QBC42DRAFT_260048</name>
</gene>
<accession>A0AAV9I1S8</accession>
<keyword evidence="2" id="KW-1185">Reference proteome</keyword>
<reference evidence="1" key="2">
    <citation type="submission" date="2023-06" db="EMBL/GenBank/DDBJ databases">
        <authorList>
            <consortium name="Lawrence Berkeley National Laboratory"/>
            <person name="Mondo S.J."/>
            <person name="Hensen N."/>
            <person name="Bonometti L."/>
            <person name="Westerberg I."/>
            <person name="Brannstrom I.O."/>
            <person name="Guillou S."/>
            <person name="Cros-Aarteil S."/>
            <person name="Calhoun S."/>
            <person name="Haridas S."/>
            <person name="Kuo A."/>
            <person name="Pangilinan J."/>
            <person name="Riley R."/>
            <person name="Labutti K."/>
            <person name="Andreopoulos B."/>
            <person name="Lipzen A."/>
            <person name="Chen C."/>
            <person name="Yanf M."/>
            <person name="Daum C."/>
            <person name="Ng V."/>
            <person name="Clum A."/>
            <person name="Steindorff A."/>
            <person name="Ohm R."/>
            <person name="Martin F."/>
            <person name="Silar P."/>
            <person name="Natvig D."/>
            <person name="Lalanne C."/>
            <person name="Gautier V."/>
            <person name="Ament-Velasquez S.L."/>
            <person name="Kruys A."/>
            <person name="Hutchinson M.I."/>
            <person name="Powell A.J."/>
            <person name="Barry K."/>
            <person name="Miller A.N."/>
            <person name="Grigoriev I.V."/>
            <person name="Debuchy R."/>
            <person name="Gladieux P."/>
            <person name="Thoren M.H."/>
            <person name="Johannesson H."/>
        </authorList>
    </citation>
    <scope>NUCLEOTIDE SEQUENCE</scope>
    <source>
        <strain evidence="1">PSN324</strain>
    </source>
</reference>
<dbReference type="AlphaFoldDB" id="A0AAV9I1S8"/>
<evidence type="ECO:0000313" key="2">
    <source>
        <dbReference type="Proteomes" id="UP001321749"/>
    </source>
</evidence>
<reference evidence="1" key="1">
    <citation type="journal article" date="2023" name="Mol. Phylogenet. Evol.">
        <title>Genome-scale phylogeny and comparative genomics of the fungal order Sordariales.</title>
        <authorList>
            <person name="Hensen N."/>
            <person name="Bonometti L."/>
            <person name="Westerberg I."/>
            <person name="Brannstrom I.O."/>
            <person name="Guillou S."/>
            <person name="Cros-Aarteil S."/>
            <person name="Calhoun S."/>
            <person name="Haridas S."/>
            <person name="Kuo A."/>
            <person name="Mondo S."/>
            <person name="Pangilinan J."/>
            <person name="Riley R."/>
            <person name="LaButti K."/>
            <person name="Andreopoulos B."/>
            <person name="Lipzen A."/>
            <person name="Chen C."/>
            <person name="Yan M."/>
            <person name="Daum C."/>
            <person name="Ng V."/>
            <person name="Clum A."/>
            <person name="Steindorff A."/>
            <person name="Ohm R.A."/>
            <person name="Martin F."/>
            <person name="Silar P."/>
            <person name="Natvig D.O."/>
            <person name="Lalanne C."/>
            <person name="Gautier V."/>
            <person name="Ament-Velasquez S.L."/>
            <person name="Kruys A."/>
            <person name="Hutchinson M.I."/>
            <person name="Powell A.J."/>
            <person name="Barry K."/>
            <person name="Miller A.N."/>
            <person name="Grigoriev I.V."/>
            <person name="Debuchy R."/>
            <person name="Gladieux P."/>
            <person name="Hiltunen Thoren M."/>
            <person name="Johannesson H."/>
        </authorList>
    </citation>
    <scope>NUCLEOTIDE SEQUENCE</scope>
    <source>
        <strain evidence="1">PSN324</strain>
    </source>
</reference>
<proteinExistence type="predicted"/>
<evidence type="ECO:0000313" key="1">
    <source>
        <dbReference type="EMBL" id="KAK4466145.1"/>
    </source>
</evidence>